<dbReference type="EMBL" id="BLXT01002484">
    <property type="protein sequence ID" value="GFN94918.1"/>
    <property type="molecule type" value="Genomic_DNA"/>
</dbReference>
<evidence type="ECO:0000313" key="1">
    <source>
        <dbReference type="EMBL" id="GFN94918.1"/>
    </source>
</evidence>
<reference evidence="1 2" key="1">
    <citation type="journal article" date="2021" name="Elife">
        <title>Chloroplast acquisition without the gene transfer in kleptoplastic sea slugs, Plakobranchus ocellatus.</title>
        <authorList>
            <person name="Maeda T."/>
            <person name="Takahashi S."/>
            <person name="Yoshida T."/>
            <person name="Shimamura S."/>
            <person name="Takaki Y."/>
            <person name="Nagai Y."/>
            <person name="Toyoda A."/>
            <person name="Suzuki Y."/>
            <person name="Arimoto A."/>
            <person name="Ishii H."/>
            <person name="Satoh N."/>
            <person name="Nishiyama T."/>
            <person name="Hasebe M."/>
            <person name="Maruyama T."/>
            <person name="Minagawa J."/>
            <person name="Obokata J."/>
            <person name="Shigenobu S."/>
        </authorList>
    </citation>
    <scope>NUCLEOTIDE SEQUENCE [LARGE SCALE GENOMIC DNA]</scope>
</reference>
<proteinExistence type="predicted"/>
<gene>
    <name evidence="1" type="ORF">PoB_002142400</name>
</gene>
<comment type="caution">
    <text evidence="1">The sequence shown here is derived from an EMBL/GenBank/DDBJ whole genome shotgun (WGS) entry which is preliminary data.</text>
</comment>
<organism evidence="1 2">
    <name type="scientific">Plakobranchus ocellatus</name>
    <dbReference type="NCBI Taxonomy" id="259542"/>
    <lineage>
        <taxon>Eukaryota</taxon>
        <taxon>Metazoa</taxon>
        <taxon>Spiralia</taxon>
        <taxon>Lophotrochozoa</taxon>
        <taxon>Mollusca</taxon>
        <taxon>Gastropoda</taxon>
        <taxon>Heterobranchia</taxon>
        <taxon>Euthyneura</taxon>
        <taxon>Panpulmonata</taxon>
        <taxon>Sacoglossa</taxon>
        <taxon>Placobranchoidea</taxon>
        <taxon>Plakobranchidae</taxon>
        <taxon>Plakobranchus</taxon>
    </lineage>
</organism>
<accession>A0AAV3ZHX7</accession>
<protein>
    <submittedName>
        <fullName evidence="1">Uncharacterized protein</fullName>
    </submittedName>
</protein>
<dbReference type="AlphaFoldDB" id="A0AAV3ZHX7"/>
<name>A0AAV3ZHX7_9GAST</name>
<keyword evidence="2" id="KW-1185">Reference proteome</keyword>
<dbReference type="Proteomes" id="UP000735302">
    <property type="component" value="Unassembled WGS sequence"/>
</dbReference>
<evidence type="ECO:0000313" key="2">
    <source>
        <dbReference type="Proteomes" id="UP000735302"/>
    </source>
</evidence>
<sequence length="69" mass="7958">MGTIKLGALMNWSTLKRQFSQKKIFVTKFNSDFGYPRKDISFTCDRLLILLGYNTVSAKELAQLNQVRL</sequence>